<dbReference type="Proteomes" id="UP000183410">
    <property type="component" value="Unassembled WGS sequence"/>
</dbReference>
<evidence type="ECO:0000256" key="1">
    <source>
        <dbReference type="SAM" id="Phobius"/>
    </source>
</evidence>
<protein>
    <submittedName>
        <fullName evidence="2">Uncharacterized protein</fullName>
    </submittedName>
</protein>
<reference evidence="3" key="1">
    <citation type="submission" date="2016-10" db="EMBL/GenBank/DDBJ databases">
        <authorList>
            <person name="Varghese N."/>
            <person name="Submissions S."/>
        </authorList>
    </citation>
    <scope>NUCLEOTIDE SEQUENCE [LARGE SCALE GENOMIC DNA]</scope>
    <source>
        <strain evidence="3">CGMCC 1.10223</strain>
    </source>
</reference>
<dbReference type="EMBL" id="FONN01000003">
    <property type="protein sequence ID" value="SFE50761.1"/>
    <property type="molecule type" value="Genomic_DNA"/>
</dbReference>
<keyword evidence="1" id="KW-0472">Membrane</keyword>
<accession>A0A1I2B3L4</accession>
<evidence type="ECO:0000313" key="3">
    <source>
        <dbReference type="Proteomes" id="UP000183410"/>
    </source>
</evidence>
<dbReference type="AlphaFoldDB" id="A0A1I2B3L4"/>
<keyword evidence="1" id="KW-1133">Transmembrane helix</keyword>
<keyword evidence="3" id="KW-1185">Reference proteome</keyword>
<gene>
    <name evidence="2" type="ORF">SAMN04487969_103127</name>
</gene>
<keyword evidence="1" id="KW-0812">Transmembrane</keyword>
<name>A0A1I2B3L4_9BACL</name>
<organism evidence="2 3">
    <name type="scientific">Paenibacillus algorifonticola</name>
    <dbReference type="NCBI Taxonomy" id="684063"/>
    <lineage>
        <taxon>Bacteria</taxon>
        <taxon>Bacillati</taxon>
        <taxon>Bacillota</taxon>
        <taxon>Bacilli</taxon>
        <taxon>Bacillales</taxon>
        <taxon>Paenibacillaceae</taxon>
        <taxon>Paenibacillus</taxon>
    </lineage>
</organism>
<proteinExistence type="predicted"/>
<evidence type="ECO:0000313" key="2">
    <source>
        <dbReference type="EMBL" id="SFE50761.1"/>
    </source>
</evidence>
<sequence>MRQQIIRLYLSVFFITIYRANIKVGKKMLPLRIKLSLNVILKEAVH</sequence>
<feature type="transmembrane region" description="Helical" evidence="1">
    <location>
        <begin position="6"/>
        <end position="22"/>
    </location>
</feature>